<dbReference type="EMBL" id="GDJX01002358">
    <property type="protein sequence ID" value="JAT65578.1"/>
    <property type="molecule type" value="Transcribed_RNA"/>
</dbReference>
<evidence type="ECO:0000259" key="1">
    <source>
        <dbReference type="PROSITE" id="PS51782"/>
    </source>
</evidence>
<dbReference type="PANTHER" id="PTHR20932:SF8">
    <property type="entry name" value="LD22649P"/>
    <property type="match status" value="1"/>
</dbReference>
<reference evidence="2" key="1">
    <citation type="submission" date="2015-07" db="EMBL/GenBank/DDBJ databases">
        <title>Transcriptome Assembly of Anthurium amnicola.</title>
        <authorList>
            <person name="Suzuki J."/>
        </authorList>
    </citation>
    <scope>NUCLEOTIDE SEQUENCE</scope>
</reference>
<protein>
    <submittedName>
        <fullName evidence="2">Uncharacterized protein AN12072</fullName>
    </submittedName>
</protein>
<gene>
    <name evidence="2" type="primary">AN12072</name>
    <name evidence="2" type="ORF">g.19749</name>
</gene>
<dbReference type="PANTHER" id="PTHR20932">
    <property type="entry name" value="LYSM AND PUTATIVE PEPTIDOGLYCAN-BINDING DOMAIN-CONTAINING PROTEIN"/>
    <property type="match status" value="1"/>
</dbReference>
<dbReference type="InterPro" id="IPR036779">
    <property type="entry name" value="LysM_dom_sf"/>
</dbReference>
<accession>A0A1D1ZFG0</accession>
<feature type="domain" description="LysM" evidence="1">
    <location>
        <begin position="174"/>
        <end position="218"/>
    </location>
</feature>
<proteinExistence type="predicted"/>
<dbReference type="SUPFAM" id="SSF54106">
    <property type="entry name" value="LysM domain"/>
    <property type="match status" value="1"/>
</dbReference>
<dbReference type="PROSITE" id="PS51782">
    <property type="entry name" value="LYSM"/>
    <property type="match status" value="1"/>
</dbReference>
<evidence type="ECO:0000313" key="2">
    <source>
        <dbReference type="EMBL" id="JAT65578.1"/>
    </source>
</evidence>
<dbReference type="CDD" id="cd00118">
    <property type="entry name" value="LysM"/>
    <property type="match status" value="1"/>
</dbReference>
<organism evidence="2">
    <name type="scientific">Anthurium amnicola</name>
    <dbReference type="NCBI Taxonomy" id="1678845"/>
    <lineage>
        <taxon>Eukaryota</taxon>
        <taxon>Viridiplantae</taxon>
        <taxon>Streptophyta</taxon>
        <taxon>Embryophyta</taxon>
        <taxon>Tracheophyta</taxon>
        <taxon>Spermatophyta</taxon>
        <taxon>Magnoliopsida</taxon>
        <taxon>Liliopsida</taxon>
        <taxon>Araceae</taxon>
        <taxon>Pothoideae</taxon>
        <taxon>Potheae</taxon>
        <taxon>Anthurium</taxon>
    </lineage>
</organism>
<dbReference type="Gene3D" id="3.10.350.10">
    <property type="entry name" value="LysM domain"/>
    <property type="match status" value="1"/>
</dbReference>
<dbReference type="AlphaFoldDB" id="A0A1D1ZFG0"/>
<dbReference type="InterPro" id="IPR018392">
    <property type="entry name" value="LysM"/>
</dbReference>
<name>A0A1D1ZFG0_9ARAE</name>
<dbReference type="InterPro" id="IPR045030">
    <property type="entry name" value="LYSM1-4"/>
</dbReference>
<sequence length="444" mass="49540">MENNCFQNWSGSYGNLDTPSLPNPFADQNSINLYNNFSFTVNDAPPKVFFPPKTSLTKELEYKKKRPILEHISTSISSPHKLALKPTTSHPLNHQITTSPISPTFFKKFHKKDELLSIGKCHSSPKVDGAGNRVVQQKINSNNLKIRRSMPDIGINTNLKNDLLKDDNEKKMVIVHEVKPSDTIAGVALFYGIEISILKKSNKLWTNDSIHLRKFLYIPVDQCSIIDDETKVVVQDDHISIKTNKSSSDNIIRPSISPTSTASPTPFTIYERELLFCTLPEHANYVNGDHNHNLHSRQTSHTSTSSMWSIASSSSSISSTTSNNSNASNFTRAEIQQLPADQLTFFPSKRNTLSPNSSTPNTLLAVPILPSPSPVSHSTRHKQHRSISFPLSTMGQHNSNLDNIKCNTLSDGYNPELLSPLNKVCSKKVPRFVSPTFIRNVKLV</sequence>
<dbReference type="Pfam" id="PF01476">
    <property type="entry name" value="LysM"/>
    <property type="match status" value="1"/>
</dbReference>